<dbReference type="PANTHER" id="PTHR30222">
    <property type="entry name" value="SPERMIDINE/PUTRESCINE-BINDING PERIPLASMIC PROTEIN"/>
    <property type="match status" value="1"/>
</dbReference>
<dbReference type="PIRSF" id="PIRSF019574">
    <property type="entry name" value="Periplasmic_polyamine_BP"/>
    <property type="match status" value="1"/>
</dbReference>
<evidence type="ECO:0000256" key="3">
    <source>
        <dbReference type="ARBA" id="ARBA00022729"/>
    </source>
</evidence>
<dbReference type="PANTHER" id="PTHR30222:SF12">
    <property type="entry name" value="NORSPERMIDINE SENSOR"/>
    <property type="match status" value="1"/>
</dbReference>
<dbReference type="CDD" id="cd13659">
    <property type="entry name" value="PBP2_PotF"/>
    <property type="match status" value="1"/>
</dbReference>
<accession>A0ABU0YKP4</accession>
<keyword evidence="3" id="KW-0732">Signal</keyword>
<feature type="compositionally biased region" description="Low complexity" evidence="6">
    <location>
        <begin position="28"/>
        <end position="60"/>
    </location>
</feature>
<evidence type="ECO:0000256" key="1">
    <source>
        <dbReference type="ARBA" id="ARBA00004418"/>
    </source>
</evidence>
<reference evidence="8" key="1">
    <citation type="submission" date="2023-08" db="EMBL/GenBank/DDBJ databases">
        <title>Rhodospirillaceae gen. nov., a novel taxon isolated from the Yangtze River Yuezi River estuary sludge.</title>
        <authorList>
            <person name="Ruan L."/>
        </authorList>
    </citation>
    <scope>NUCLEOTIDE SEQUENCE [LARGE SCALE GENOMIC DNA]</scope>
    <source>
        <strain evidence="8">R-7</strain>
    </source>
</reference>
<evidence type="ECO:0000256" key="4">
    <source>
        <dbReference type="ARBA" id="ARBA00022764"/>
    </source>
</evidence>
<evidence type="ECO:0000256" key="2">
    <source>
        <dbReference type="ARBA" id="ARBA00022448"/>
    </source>
</evidence>
<dbReference type="EMBL" id="JAUYVI010000003">
    <property type="protein sequence ID" value="MDQ7248296.1"/>
    <property type="molecule type" value="Genomic_DNA"/>
</dbReference>
<dbReference type="InterPro" id="IPR006059">
    <property type="entry name" value="SBP"/>
</dbReference>
<dbReference type="PRINTS" id="PR00909">
    <property type="entry name" value="SPERMDNBNDNG"/>
</dbReference>
<gene>
    <name evidence="7" type="ORF">Q8A70_11500</name>
</gene>
<dbReference type="Gene3D" id="3.40.190.10">
    <property type="entry name" value="Periplasmic binding protein-like II"/>
    <property type="match status" value="2"/>
</dbReference>
<evidence type="ECO:0000256" key="6">
    <source>
        <dbReference type="SAM" id="MobiDB-lite"/>
    </source>
</evidence>
<keyword evidence="2 5" id="KW-0813">Transport</keyword>
<name>A0ABU0YKP4_9PROT</name>
<sequence length="407" mass="43589">MRAFSIGTVAIVSALLLAGCGKEEKQESSQAEQSSTAAPATTNETATTPAPAATQEAAATPAAAGGKVNVYNWSDYIGEHTNENFTKATGIAVTYDVFDSNETLEAKLLAGNTGYDVVVPSGAFLGRQIAAGVFQKLDKSKLPNLANIDPIIMKATDAFDPGHEYSVPYFWGTVGIGYNVDKIKAAMPEGAPTDSWDLVLKPEVVSKFKDCGVTMLDAPSDVMQSVLIYLGKDPHTDKAEDYAEVQKVLTAVRPYIKYFHSSSYINDIANGEICLAIGWNGDFGIAQSRADEAKNGVHIQYVIPKEGALLWVDNLAMPKDAANIEQGLMYINNMLDPQVAADNANFVHYASPNKAALDKGLIAAEDKDNPAIYPPADVMSKLAGDKVASPELDQLRTRTWTTVKTGQ</sequence>
<dbReference type="PROSITE" id="PS51257">
    <property type="entry name" value="PROKAR_LIPOPROTEIN"/>
    <property type="match status" value="1"/>
</dbReference>
<proteinExistence type="inferred from homology"/>
<keyword evidence="8" id="KW-1185">Reference proteome</keyword>
<dbReference type="Proteomes" id="UP001230156">
    <property type="component" value="Unassembled WGS sequence"/>
</dbReference>
<comment type="subcellular location">
    <subcellularLocation>
        <location evidence="1 5">Periplasm</location>
    </subcellularLocation>
</comment>
<dbReference type="Pfam" id="PF13416">
    <property type="entry name" value="SBP_bac_8"/>
    <property type="match status" value="1"/>
</dbReference>
<feature type="region of interest" description="Disordered" evidence="6">
    <location>
        <begin position="26"/>
        <end position="60"/>
    </location>
</feature>
<dbReference type="RefSeq" id="WP_379955749.1">
    <property type="nucleotide sequence ID" value="NZ_JAUYVI010000003.1"/>
</dbReference>
<organism evidence="7 8">
    <name type="scientific">Dongia sedimenti</name>
    <dbReference type="NCBI Taxonomy" id="3064282"/>
    <lineage>
        <taxon>Bacteria</taxon>
        <taxon>Pseudomonadati</taxon>
        <taxon>Pseudomonadota</taxon>
        <taxon>Alphaproteobacteria</taxon>
        <taxon>Rhodospirillales</taxon>
        <taxon>Dongiaceae</taxon>
        <taxon>Dongia</taxon>
    </lineage>
</organism>
<keyword evidence="4 5" id="KW-0574">Periplasm</keyword>
<comment type="similarity">
    <text evidence="5">Belongs to the bacterial solute-binding protein PotD/PotF family.</text>
</comment>
<comment type="function">
    <text evidence="5">Required for the activity of the bacterial periplasmic transport system of putrescine.</text>
</comment>
<evidence type="ECO:0000313" key="8">
    <source>
        <dbReference type="Proteomes" id="UP001230156"/>
    </source>
</evidence>
<evidence type="ECO:0000256" key="5">
    <source>
        <dbReference type="PIRNR" id="PIRNR019574"/>
    </source>
</evidence>
<dbReference type="SUPFAM" id="SSF53850">
    <property type="entry name" value="Periplasmic binding protein-like II"/>
    <property type="match status" value="1"/>
</dbReference>
<comment type="caution">
    <text evidence="7">The sequence shown here is derived from an EMBL/GenBank/DDBJ whole genome shotgun (WGS) entry which is preliminary data.</text>
</comment>
<dbReference type="InterPro" id="IPR001188">
    <property type="entry name" value="Sperm_putr-bd"/>
</dbReference>
<evidence type="ECO:0000313" key="7">
    <source>
        <dbReference type="EMBL" id="MDQ7248296.1"/>
    </source>
</evidence>
<protein>
    <recommendedName>
        <fullName evidence="5">Putrescine-binding periplasmic protein</fullName>
    </recommendedName>
</protein>